<organism evidence="2 3">
    <name type="scientific">Hibiscus sabdariffa</name>
    <name type="common">roselle</name>
    <dbReference type="NCBI Taxonomy" id="183260"/>
    <lineage>
        <taxon>Eukaryota</taxon>
        <taxon>Viridiplantae</taxon>
        <taxon>Streptophyta</taxon>
        <taxon>Embryophyta</taxon>
        <taxon>Tracheophyta</taxon>
        <taxon>Spermatophyta</taxon>
        <taxon>Magnoliopsida</taxon>
        <taxon>eudicotyledons</taxon>
        <taxon>Gunneridae</taxon>
        <taxon>Pentapetalae</taxon>
        <taxon>rosids</taxon>
        <taxon>malvids</taxon>
        <taxon>Malvales</taxon>
        <taxon>Malvaceae</taxon>
        <taxon>Malvoideae</taxon>
        <taxon>Hibiscus</taxon>
    </lineage>
</organism>
<comment type="caution">
    <text evidence="2">The sequence shown here is derived from an EMBL/GenBank/DDBJ whole genome shotgun (WGS) entry which is preliminary data.</text>
</comment>
<evidence type="ECO:0000256" key="1">
    <source>
        <dbReference type="SAM" id="MobiDB-lite"/>
    </source>
</evidence>
<feature type="region of interest" description="Disordered" evidence="1">
    <location>
        <begin position="194"/>
        <end position="216"/>
    </location>
</feature>
<protein>
    <recommendedName>
        <fullName evidence="4">Branchless trichome</fullName>
    </recommendedName>
</protein>
<accession>A0ABR2S6U5</accession>
<gene>
    <name evidence="2" type="ORF">V6N11_010753</name>
</gene>
<dbReference type="EMBL" id="JBBPBN010000016">
    <property type="protein sequence ID" value="KAK9020736.1"/>
    <property type="molecule type" value="Genomic_DNA"/>
</dbReference>
<sequence>MKREDMDEMTMTMTMTMISGRGPNNQSNEASTRTTWKVYDNPFYCSLHQQLWLRSKPLHHQINFPVSAQNIVDPFCDLTPVMDSDLDIARAHIIDLQAELEHELRARKKAESFNKKLAKEVDEQRRGREALERVCDKLAREISVDKAEIDKMKRDFEEERKMLRMAEVIREERVQMKMSEAKILFQEKLLELEETKREMPPADKEDKLSPSNPDLSGKFSVLSEKCSSSKAGYSEKSSTCNDNTKIRSSTGVTQSSSMGIQRKASPGTENQHIKRGIKGFAEFPRVVRAIGSKTRRWGSKQECQMAQLRILLKQKSPISSNSPIMS</sequence>
<feature type="compositionally biased region" description="Basic and acidic residues" evidence="1">
    <location>
        <begin position="194"/>
        <end position="208"/>
    </location>
</feature>
<keyword evidence="3" id="KW-1185">Reference proteome</keyword>
<evidence type="ECO:0008006" key="4">
    <source>
        <dbReference type="Google" id="ProtNLM"/>
    </source>
</evidence>
<evidence type="ECO:0000313" key="3">
    <source>
        <dbReference type="Proteomes" id="UP001396334"/>
    </source>
</evidence>
<feature type="compositionally biased region" description="Polar residues" evidence="1">
    <location>
        <begin position="239"/>
        <end position="259"/>
    </location>
</feature>
<evidence type="ECO:0000313" key="2">
    <source>
        <dbReference type="EMBL" id="KAK9020736.1"/>
    </source>
</evidence>
<name>A0ABR2S6U5_9ROSI</name>
<dbReference type="PANTHER" id="PTHR31071">
    <property type="entry name" value="GB|AAF24581.1"/>
    <property type="match status" value="1"/>
</dbReference>
<dbReference type="InterPro" id="IPR043424">
    <property type="entry name" value="BLT-like"/>
</dbReference>
<proteinExistence type="predicted"/>
<dbReference type="Proteomes" id="UP001396334">
    <property type="component" value="Unassembled WGS sequence"/>
</dbReference>
<dbReference type="PANTHER" id="PTHR31071:SF39">
    <property type="entry name" value="PROTEIN BRANCHLESS TRICHOME"/>
    <property type="match status" value="1"/>
</dbReference>
<reference evidence="2 3" key="1">
    <citation type="journal article" date="2024" name="G3 (Bethesda)">
        <title>Genome assembly of Hibiscus sabdariffa L. provides insights into metabolisms of medicinal natural products.</title>
        <authorList>
            <person name="Kim T."/>
        </authorList>
    </citation>
    <scope>NUCLEOTIDE SEQUENCE [LARGE SCALE GENOMIC DNA]</scope>
    <source>
        <strain evidence="2">TK-2024</strain>
        <tissue evidence="2">Old leaves</tissue>
    </source>
</reference>
<feature type="region of interest" description="Disordered" evidence="1">
    <location>
        <begin position="231"/>
        <end position="272"/>
    </location>
</feature>